<sequence>MALTFEHEAAERWKSLCASTNSYEQQVRDSVATVLRFLDQKPQQHRVGATQFLTTPATWAKTVEVDHGAGWLIVWTVKNDDICVLRIEPAPSF</sequence>
<protein>
    <submittedName>
        <fullName evidence="1">Uncharacterized protein</fullName>
    </submittedName>
</protein>
<reference evidence="1" key="1">
    <citation type="submission" date="2022-08" db="EMBL/GenBank/DDBJ databases">
        <title>Mycobacterium kiyosense sp. nov., scotochromogenic slow-glowing species isolated from respiratory specimens.</title>
        <authorList>
            <person name="Fukano H."/>
            <person name="Kazumi Y."/>
            <person name="Sakagami N."/>
            <person name="Ato M."/>
            <person name="Mitarai S."/>
            <person name="Hoshino Y."/>
        </authorList>
    </citation>
    <scope>NUCLEOTIDE SEQUENCE</scope>
    <source>
        <strain evidence="1">1413</strain>
    </source>
</reference>
<comment type="caution">
    <text evidence="1">The sequence shown here is derived from an EMBL/GenBank/DDBJ whole genome shotgun (WGS) entry which is preliminary data.</text>
</comment>
<proteinExistence type="predicted"/>
<dbReference type="AlphaFoldDB" id="A0A9P3V0C0"/>
<dbReference type="RefSeq" id="WP_264894644.1">
    <property type="nucleotide sequence ID" value="NZ_BRZI01000082.1"/>
</dbReference>
<organism evidence="1 2">
    <name type="scientific">Mycobacterium kiyosense</name>
    <dbReference type="NCBI Taxonomy" id="2871094"/>
    <lineage>
        <taxon>Bacteria</taxon>
        <taxon>Bacillati</taxon>
        <taxon>Actinomycetota</taxon>
        <taxon>Actinomycetes</taxon>
        <taxon>Mycobacteriales</taxon>
        <taxon>Mycobacteriaceae</taxon>
        <taxon>Mycobacterium</taxon>
    </lineage>
</organism>
<dbReference type="EMBL" id="BRZI01000082">
    <property type="protein sequence ID" value="GLD33481.1"/>
    <property type="molecule type" value="Genomic_DNA"/>
</dbReference>
<keyword evidence="2" id="KW-1185">Reference proteome</keyword>
<accession>A0A9P3V0C0</accession>
<evidence type="ECO:0000313" key="2">
    <source>
        <dbReference type="Proteomes" id="UP001064782"/>
    </source>
</evidence>
<name>A0A9P3V0C0_9MYCO</name>
<gene>
    <name evidence="1" type="ORF">Mkiyose1413_53640</name>
</gene>
<dbReference type="Proteomes" id="UP001064782">
    <property type="component" value="Unassembled WGS sequence"/>
</dbReference>
<evidence type="ECO:0000313" key="1">
    <source>
        <dbReference type="EMBL" id="GLD33481.1"/>
    </source>
</evidence>